<evidence type="ECO:0000313" key="2">
    <source>
        <dbReference type="Proteomes" id="UP000546464"/>
    </source>
</evidence>
<dbReference type="Gene3D" id="3.20.20.70">
    <property type="entry name" value="Aldolase class I"/>
    <property type="match status" value="1"/>
</dbReference>
<dbReference type="InterPro" id="IPR013785">
    <property type="entry name" value="Aldolase_TIM"/>
</dbReference>
<comment type="caution">
    <text evidence="1">The sequence shown here is derived from an EMBL/GenBank/DDBJ whole genome shotgun (WGS) entry which is preliminary data.</text>
</comment>
<organism evidence="1 2">
    <name type="scientific">Ruficoccus amylovorans</name>
    <dbReference type="NCBI Taxonomy" id="1804625"/>
    <lineage>
        <taxon>Bacteria</taxon>
        <taxon>Pseudomonadati</taxon>
        <taxon>Verrucomicrobiota</taxon>
        <taxon>Opitutia</taxon>
        <taxon>Puniceicoccales</taxon>
        <taxon>Cerasicoccaceae</taxon>
        <taxon>Ruficoccus</taxon>
    </lineage>
</organism>
<accession>A0A842HHL6</accession>
<reference evidence="1 2" key="1">
    <citation type="submission" date="2020-07" db="EMBL/GenBank/DDBJ databases">
        <authorList>
            <person name="Feng X."/>
        </authorList>
    </citation>
    <scope>NUCLEOTIDE SEQUENCE [LARGE SCALE GENOMIC DNA]</scope>
    <source>
        <strain evidence="1 2">JCM31066</strain>
    </source>
</reference>
<sequence>MYSKSLDQKLARIRAGKDTREDFIIADAKDADMAFGIMAPGPNRAGSCPHGYDQRQGCYKTLDDYLSQIRAVIRQQLVDIVLLSASNLERLAIDEGLFKSSPITPAARANDTTDVWAVRRGQYSNHPSRHFRTATLDHIKYGRLENNYHRPCLGADLGLYSVTFTNNLDWDYAALAAFHDFRLEAERKRFRYFLEVFNPNVNPGFDPREVGGFLNDNIIRCLAGVTRAGRPVFLKIPYNGPGPLEELVSYDSSLVVGILGGSAGTTLDSFQLIHDAQKYGAKVALFGRKINLSEHPLAFIEFLRRITNGEVTPREAVKAYHGVLQHDRIEPKRSLQDDLTLTETTMSYS</sequence>
<protein>
    <recommendedName>
        <fullName evidence="3">Fructose-bisphosphate aldolase</fullName>
    </recommendedName>
</protein>
<evidence type="ECO:0008006" key="3">
    <source>
        <dbReference type="Google" id="ProtNLM"/>
    </source>
</evidence>
<gene>
    <name evidence="1" type="ORF">H5P28_16680</name>
</gene>
<dbReference type="AlphaFoldDB" id="A0A842HHL6"/>
<dbReference type="EMBL" id="JACHVB010000058">
    <property type="protein sequence ID" value="MBC2595902.1"/>
    <property type="molecule type" value="Genomic_DNA"/>
</dbReference>
<keyword evidence="2" id="KW-1185">Reference proteome</keyword>
<dbReference type="Proteomes" id="UP000546464">
    <property type="component" value="Unassembled WGS sequence"/>
</dbReference>
<name>A0A842HHL6_9BACT</name>
<proteinExistence type="predicted"/>
<evidence type="ECO:0000313" key="1">
    <source>
        <dbReference type="EMBL" id="MBC2595902.1"/>
    </source>
</evidence>